<dbReference type="AlphaFoldDB" id="A0A167S2A0"/>
<feature type="coiled-coil region" evidence="1">
    <location>
        <begin position="293"/>
        <end position="444"/>
    </location>
</feature>
<evidence type="ECO:0000313" key="4">
    <source>
        <dbReference type="Proteomes" id="UP000076738"/>
    </source>
</evidence>
<protein>
    <recommendedName>
        <fullName evidence="5">Pericentrin/AKAP-450 centrosomal targeting domain-containing protein</fullName>
    </recommendedName>
</protein>
<sequence>MKRAFSSSPAAVAEESDQTKSASISKLPPLPASSPMNSHFTTIASVPQTPMAAGPNSGTSRRASYVLSVLSSTKPRVKATPHPYRAPIRRTPHPLIRVPLERRASFATVTTSTPSTNNDLTTNLKANTSFDPAIGETRFNVAKMNGYLHKLNEKLVEENLGLHLALKEYEGSSSSHSIAPALELAQAEEWQHVVASLREELDAANAKRERLADEVRRLTANAGRKEMEWDAKLREELDAANATQLSWMQNSTLSVAQIAPLLSEIQRLRDEVAVKEQKVDDELDGLQDAFGRNNNVLRRLQEEIDRREKLQVEVNEFTRREHMERAEREALTERHRVELDNMAEELQAASQEKQRLHEDRIEVQRMIRDLERDLQRLRREADRFGHDLSDLQAEKARVEAKRSEEKALSERQRQRSATEVRLVKEQLSAAQTEARTEIEQLRIQHKKECKGLIVQIHYLKDLYRRETVFRMDLAYQKSYLQAALARQPYLLPQAPRIERPISLRGAAQAVIFISRIKHSSDQWRSQRAHRPSMYAALEDARRRRTSS</sequence>
<evidence type="ECO:0008006" key="5">
    <source>
        <dbReference type="Google" id="ProtNLM"/>
    </source>
</evidence>
<proteinExistence type="predicted"/>
<evidence type="ECO:0000256" key="1">
    <source>
        <dbReference type="SAM" id="Coils"/>
    </source>
</evidence>
<evidence type="ECO:0000256" key="2">
    <source>
        <dbReference type="SAM" id="MobiDB-lite"/>
    </source>
</evidence>
<feature type="region of interest" description="Disordered" evidence="2">
    <location>
        <begin position="1"/>
        <end position="40"/>
    </location>
</feature>
<dbReference type="EMBL" id="KV417266">
    <property type="protein sequence ID" value="KZP01515.1"/>
    <property type="molecule type" value="Genomic_DNA"/>
</dbReference>
<name>A0A167S2A0_CALVF</name>
<keyword evidence="1" id="KW-0175">Coiled coil</keyword>
<dbReference type="STRING" id="1330018.A0A167S2A0"/>
<gene>
    <name evidence="3" type="ORF">CALVIDRAFT_532276</name>
</gene>
<dbReference type="Proteomes" id="UP000076738">
    <property type="component" value="Unassembled WGS sequence"/>
</dbReference>
<keyword evidence="4" id="KW-1185">Reference proteome</keyword>
<feature type="coiled-coil region" evidence="1">
    <location>
        <begin position="187"/>
        <end position="228"/>
    </location>
</feature>
<dbReference type="OrthoDB" id="2020852at2759"/>
<evidence type="ECO:0000313" key="3">
    <source>
        <dbReference type="EMBL" id="KZP01515.1"/>
    </source>
</evidence>
<accession>A0A167S2A0</accession>
<reference evidence="3 4" key="1">
    <citation type="journal article" date="2016" name="Mol. Biol. Evol.">
        <title>Comparative Genomics of Early-Diverging Mushroom-Forming Fungi Provides Insights into the Origins of Lignocellulose Decay Capabilities.</title>
        <authorList>
            <person name="Nagy L.G."/>
            <person name="Riley R."/>
            <person name="Tritt A."/>
            <person name="Adam C."/>
            <person name="Daum C."/>
            <person name="Floudas D."/>
            <person name="Sun H."/>
            <person name="Yadav J.S."/>
            <person name="Pangilinan J."/>
            <person name="Larsson K.H."/>
            <person name="Matsuura K."/>
            <person name="Barry K."/>
            <person name="Labutti K."/>
            <person name="Kuo R."/>
            <person name="Ohm R.A."/>
            <person name="Bhattacharya S.S."/>
            <person name="Shirouzu T."/>
            <person name="Yoshinaga Y."/>
            <person name="Martin F.M."/>
            <person name="Grigoriev I.V."/>
            <person name="Hibbett D.S."/>
        </authorList>
    </citation>
    <scope>NUCLEOTIDE SEQUENCE [LARGE SCALE GENOMIC DNA]</scope>
    <source>
        <strain evidence="3 4">TUFC12733</strain>
    </source>
</reference>
<organism evidence="3 4">
    <name type="scientific">Calocera viscosa (strain TUFC12733)</name>
    <dbReference type="NCBI Taxonomy" id="1330018"/>
    <lineage>
        <taxon>Eukaryota</taxon>
        <taxon>Fungi</taxon>
        <taxon>Dikarya</taxon>
        <taxon>Basidiomycota</taxon>
        <taxon>Agaricomycotina</taxon>
        <taxon>Dacrymycetes</taxon>
        <taxon>Dacrymycetales</taxon>
        <taxon>Dacrymycetaceae</taxon>
        <taxon>Calocera</taxon>
    </lineage>
</organism>